<dbReference type="Pfam" id="PF00370">
    <property type="entry name" value="FGGY_N"/>
    <property type="match status" value="1"/>
</dbReference>
<reference evidence="9 10" key="1">
    <citation type="submission" date="2016-10" db="EMBL/GenBank/DDBJ databases">
        <authorList>
            <person name="de Groot N.N."/>
        </authorList>
    </citation>
    <scope>NUCLEOTIDE SEQUENCE [LARGE SCALE GENOMIC DNA]</scope>
    <source>
        <strain evidence="9 10">CBS 141442</strain>
    </source>
</reference>
<evidence type="ECO:0000256" key="5">
    <source>
        <dbReference type="ARBA" id="ARBA00048885"/>
    </source>
</evidence>
<gene>
    <name evidence="9" type="ORF">SAMEA4029010_CIC11G00000002778</name>
</gene>
<evidence type="ECO:0000256" key="6">
    <source>
        <dbReference type="RuleBase" id="RU367058"/>
    </source>
</evidence>
<evidence type="ECO:0000259" key="8">
    <source>
        <dbReference type="Pfam" id="PF02782"/>
    </source>
</evidence>
<dbReference type="SMR" id="A0A1L0BRQ8"/>
<organism evidence="9 10">
    <name type="scientific">Sungouiella intermedia</name>
    <dbReference type="NCBI Taxonomy" id="45354"/>
    <lineage>
        <taxon>Eukaryota</taxon>
        <taxon>Fungi</taxon>
        <taxon>Dikarya</taxon>
        <taxon>Ascomycota</taxon>
        <taxon>Saccharomycotina</taxon>
        <taxon>Pichiomycetes</taxon>
        <taxon>Metschnikowiaceae</taxon>
        <taxon>Sungouiella</taxon>
    </lineage>
</organism>
<comment type="similarity">
    <text evidence="1 6">Belongs to the FGGY kinase family.</text>
</comment>
<dbReference type="Proteomes" id="UP000182334">
    <property type="component" value="Chromosome IV"/>
</dbReference>
<dbReference type="Gene3D" id="3.30.420.40">
    <property type="match status" value="2"/>
</dbReference>
<evidence type="ECO:0000256" key="2">
    <source>
        <dbReference type="ARBA" id="ARBA00022629"/>
    </source>
</evidence>
<keyword evidence="3 6" id="KW-0808">Transferase</keyword>
<dbReference type="STRING" id="45354.A0A1L0BRQ8"/>
<dbReference type="GO" id="GO:0005997">
    <property type="term" value="P:xylulose metabolic process"/>
    <property type="evidence" value="ECO:0007669"/>
    <property type="project" value="TreeGrafter"/>
</dbReference>
<dbReference type="GO" id="GO:0042732">
    <property type="term" value="P:D-xylose metabolic process"/>
    <property type="evidence" value="ECO:0007669"/>
    <property type="project" value="UniProtKB-UniRule"/>
</dbReference>
<keyword evidence="4 6" id="KW-0418">Kinase</keyword>
<dbReference type="EC" id="2.7.1.17" evidence="6"/>
<dbReference type="InterPro" id="IPR042024">
    <property type="entry name" value="D-XK_euk"/>
</dbReference>
<evidence type="ECO:0000313" key="10">
    <source>
        <dbReference type="Proteomes" id="UP000182334"/>
    </source>
</evidence>
<evidence type="ECO:0000256" key="1">
    <source>
        <dbReference type="ARBA" id="ARBA00009156"/>
    </source>
</evidence>
<dbReference type="SUPFAM" id="SSF53067">
    <property type="entry name" value="Actin-like ATPase domain"/>
    <property type="match status" value="2"/>
</dbReference>
<evidence type="ECO:0000259" key="7">
    <source>
        <dbReference type="Pfam" id="PF00370"/>
    </source>
</evidence>
<evidence type="ECO:0000256" key="3">
    <source>
        <dbReference type="ARBA" id="ARBA00022679"/>
    </source>
</evidence>
<dbReference type="GO" id="GO:0004856">
    <property type="term" value="F:D-xylulokinase activity"/>
    <property type="evidence" value="ECO:0007669"/>
    <property type="project" value="UniProtKB-UniRule"/>
</dbReference>
<keyword evidence="6" id="KW-0547">Nucleotide-binding</keyword>
<evidence type="ECO:0000256" key="4">
    <source>
        <dbReference type="ARBA" id="ARBA00022777"/>
    </source>
</evidence>
<sequence length="610" mass="67954">MTYKEETGDLFLGFDLSTQQLKIIVTNESLKALDTYHVEFDAQYKDKYGIKKGVIANDETGEIISPVSMWLDAIDYVFGLMKKDGFPFEKVRGLSGSGMQHGSVFWSKDSAELLANMNKHSNLSEALKGAFATENSPNWQDHSTGKEIADFEEVAGGPDELAQRTGSRAHYRFTGLQIRKLAVRTAPEVYKNTDKISLVSSFVASVLLGKFTPVEEADACGMNIYNVAKSAYDDELVALAAGVHPKLDKASEKETEEGVAELKRKLGSIVPVTYESLGSISSYFVKKYGFSLEAQIYSFTGDNLATIISLPLQQNDILISLGTSTTVLLVTEQYNPSSQYHLFKHPTLKNAYMGMICYCNGALAREKVRNQLNEKYNVEKDSWDKFNEILDATHGFDRRLGIYFPLGEIVPNASAQFKRCKLEENGEVEQVDQWDVENDVSSIVESQTISCRMRAGPMLSSSGGASTATPPAEDEELKELYHQLHSQFGDIYTDGKKQNFASLTSKPRKVYFVGGASRNTSIIRKMGSIFGATEGNYQVEIPNACALGGAYKASWSHSCEKRGQWIDFNEYLQEDFDFGEVDKFQVDDEWANYFPAMGLLASMEQQLKHD</sequence>
<dbReference type="EMBL" id="LT635759">
    <property type="protein sequence ID" value="SGZ54087.1"/>
    <property type="molecule type" value="Genomic_DNA"/>
</dbReference>
<dbReference type="AlphaFoldDB" id="A0A1L0BRQ8"/>
<dbReference type="InterPro" id="IPR018485">
    <property type="entry name" value="FGGY_C"/>
</dbReference>
<dbReference type="Pfam" id="PF02782">
    <property type="entry name" value="FGGY_C"/>
    <property type="match status" value="1"/>
</dbReference>
<feature type="domain" description="Carbohydrate kinase FGGY C-terminal" evidence="8">
    <location>
        <begin position="318"/>
        <end position="556"/>
    </location>
</feature>
<protein>
    <recommendedName>
        <fullName evidence="6">Xylulose kinase</fullName>
        <ecNumber evidence="6">2.7.1.17</ecNumber>
    </recommendedName>
</protein>
<dbReference type="GO" id="GO:0005524">
    <property type="term" value="F:ATP binding"/>
    <property type="evidence" value="ECO:0007669"/>
    <property type="project" value="UniProtKB-UniRule"/>
</dbReference>
<dbReference type="PANTHER" id="PTHR10196">
    <property type="entry name" value="SUGAR KINASE"/>
    <property type="match status" value="1"/>
</dbReference>
<name>A0A1L0BRQ8_9ASCO</name>
<keyword evidence="6" id="KW-0067">ATP-binding</keyword>
<keyword evidence="2 6" id="KW-0859">Xylose metabolism</keyword>
<evidence type="ECO:0000313" key="9">
    <source>
        <dbReference type="EMBL" id="SGZ54087.1"/>
    </source>
</evidence>
<dbReference type="InterPro" id="IPR043129">
    <property type="entry name" value="ATPase_NBD"/>
</dbReference>
<dbReference type="InterPro" id="IPR018484">
    <property type="entry name" value="FGGY_N"/>
</dbReference>
<dbReference type="CDD" id="cd07776">
    <property type="entry name" value="ASKHA_NBD_FGGY_SpXK-like"/>
    <property type="match status" value="1"/>
</dbReference>
<comment type="catalytic activity">
    <reaction evidence="5 6">
        <text>D-xylulose + ATP = D-xylulose 5-phosphate + ADP + H(+)</text>
        <dbReference type="Rhea" id="RHEA:10964"/>
        <dbReference type="ChEBI" id="CHEBI:15378"/>
        <dbReference type="ChEBI" id="CHEBI:17140"/>
        <dbReference type="ChEBI" id="CHEBI:30616"/>
        <dbReference type="ChEBI" id="CHEBI:57737"/>
        <dbReference type="ChEBI" id="CHEBI:456216"/>
        <dbReference type="EC" id="2.7.1.17"/>
    </reaction>
</comment>
<proteinExistence type="inferred from homology"/>
<accession>A0A1L0BRQ8</accession>
<keyword evidence="10" id="KW-1185">Reference proteome</keyword>
<keyword evidence="6" id="KW-0119">Carbohydrate metabolism</keyword>
<feature type="domain" description="Carbohydrate kinase FGGY N-terminal" evidence="7">
    <location>
        <begin position="139"/>
        <end position="253"/>
    </location>
</feature>
<dbReference type="OrthoDB" id="1728974at2759"/>
<comment type="function">
    <text evidence="6">Highly specific D-xylulose kinase which participates in the catabolism of xylose. Xylose is a major component of hemicelluloses such as xylan. Most fungi utilize D-xylose via three enzymatic reactions, xylose reductase (XR), xylitol dehydrogenase (XDH), and xylulokinase, to form xylulose 5-phosphate, which enters pentose phosphate pathway.</text>
</comment>
<dbReference type="GO" id="GO:0005829">
    <property type="term" value="C:cytosol"/>
    <property type="evidence" value="ECO:0007669"/>
    <property type="project" value="TreeGrafter"/>
</dbReference>
<dbReference type="PANTHER" id="PTHR10196:SF57">
    <property type="entry name" value="XYLULOSE KINASE"/>
    <property type="match status" value="1"/>
</dbReference>